<dbReference type="GeneID" id="25287757"/>
<dbReference type="OrthoDB" id="60204at2759"/>
<sequence length="310" mass="33699">MIFAPGVGFSYPPVKVSWTKREAILFALSIGATQDELNLLYELHPDFTLFPTYPSVLQFKGGATDVVDFYAAQDSAVIPGIPKLDPTRALDGERRLEVLCPLPTTSQGQDFMWHSKVIGVYDKGEKGTVLQHEYLLVEAGTGKAYSRLVGSGFFVGQGQWGGPKGLRAQLFPPPPGRESRPDAVYETRVGSTSAHLYRLNGDYNPLHATPEPGEAIGLGGIIMHGLYTWNSVAHLLVQKLAGSDPSTLKEYGARMSAPVKPGMMLLTEVWRSGNFTNGWEDIRFRTSAGGVEVLSNGRALIKCTSTIAKL</sequence>
<proteinExistence type="predicted"/>
<evidence type="ECO:0000313" key="3">
    <source>
        <dbReference type="EMBL" id="KEF51081.1"/>
    </source>
</evidence>
<organism evidence="3 4">
    <name type="scientific">Exophiala aquamarina CBS 119918</name>
    <dbReference type="NCBI Taxonomy" id="1182545"/>
    <lineage>
        <taxon>Eukaryota</taxon>
        <taxon>Fungi</taxon>
        <taxon>Dikarya</taxon>
        <taxon>Ascomycota</taxon>
        <taxon>Pezizomycotina</taxon>
        <taxon>Eurotiomycetes</taxon>
        <taxon>Chaetothyriomycetidae</taxon>
        <taxon>Chaetothyriales</taxon>
        <taxon>Herpotrichiellaceae</taxon>
        <taxon>Exophiala</taxon>
    </lineage>
</organism>
<comment type="caution">
    <text evidence="3">The sequence shown here is derived from an EMBL/GenBank/DDBJ whole genome shotgun (WGS) entry which is preliminary data.</text>
</comment>
<dbReference type="PANTHER" id="PTHR13078:SF57">
    <property type="entry name" value="DEHYDRATASE, PUTATIVE (AFU_ORTHOLOGUE AFUA_5G00640)-RELATED"/>
    <property type="match status" value="1"/>
</dbReference>
<dbReference type="Gene3D" id="3.10.129.10">
    <property type="entry name" value="Hotdog Thioesterase"/>
    <property type="match status" value="2"/>
</dbReference>
<dbReference type="GO" id="GO:0005777">
    <property type="term" value="C:peroxisome"/>
    <property type="evidence" value="ECO:0007669"/>
    <property type="project" value="TreeGrafter"/>
</dbReference>
<reference evidence="3 4" key="1">
    <citation type="submission" date="2013-03" db="EMBL/GenBank/DDBJ databases">
        <title>The Genome Sequence of Exophiala aquamarina CBS 119918.</title>
        <authorList>
            <consortium name="The Broad Institute Genomics Platform"/>
            <person name="Cuomo C."/>
            <person name="de Hoog S."/>
            <person name="Gorbushina A."/>
            <person name="Walker B."/>
            <person name="Young S.K."/>
            <person name="Zeng Q."/>
            <person name="Gargeya S."/>
            <person name="Fitzgerald M."/>
            <person name="Haas B."/>
            <person name="Abouelleil A."/>
            <person name="Allen A.W."/>
            <person name="Alvarado L."/>
            <person name="Arachchi H.M."/>
            <person name="Berlin A.M."/>
            <person name="Chapman S.B."/>
            <person name="Gainer-Dewar J."/>
            <person name="Goldberg J."/>
            <person name="Griggs A."/>
            <person name="Gujja S."/>
            <person name="Hansen M."/>
            <person name="Howarth C."/>
            <person name="Imamovic A."/>
            <person name="Ireland A."/>
            <person name="Larimer J."/>
            <person name="McCowan C."/>
            <person name="Murphy C."/>
            <person name="Pearson M."/>
            <person name="Poon T.W."/>
            <person name="Priest M."/>
            <person name="Roberts A."/>
            <person name="Saif S."/>
            <person name="Shea T."/>
            <person name="Sisk P."/>
            <person name="Sykes S."/>
            <person name="Wortman J."/>
            <person name="Nusbaum C."/>
            <person name="Birren B."/>
        </authorList>
    </citation>
    <scope>NUCLEOTIDE SEQUENCE [LARGE SCALE GENOMIC DNA]</scope>
    <source>
        <strain evidence="3 4">CBS 119918</strain>
    </source>
</reference>
<name>A0A072NTU2_9EURO</name>
<dbReference type="Pfam" id="PF22622">
    <property type="entry name" value="MFE-2_hydrat-2_N"/>
    <property type="match status" value="1"/>
</dbReference>
<accession>A0A072NTU2</accession>
<dbReference type="Pfam" id="PF01575">
    <property type="entry name" value="MaoC_dehydratas"/>
    <property type="match status" value="1"/>
</dbReference>
<feature type="domain" description="MaoC-like" evidence="1">
    <location>
        <begin position="180"/>
        <end position="274"/>
    </location>
</feature>
<dbReference type="GO" id="GO:0044594">
    <property type="term" value="F:17-beta-hydroxysteroid dehydrogenase (NAD+) activity"/>
    <property type="evidence" value="ECO:0007669"/>
    <property type="project" value="TreeGrafter"/>
</dbReference>
<evidence type="ECO:0000313" key="4">
    <source>
        <dbReference type="Proteomes" id="UP000027920"/>
    </source>
</evidence>
<dbReference type="STRING" id="1182545.A0A072NTU2"/>
<dbReference type="GO" id="GO:0003857">
    <property type="term" value="F:(3S)-3-hydroxyacyl-CoA dehydrogenase (NAD+) activity"/>
    <property type="evidence" value="ECO:0007669"/>
    <property type="project" value="TreeGrafter"/>
</dbReference>
<protein>
    <submittedName>
        <fullName evidence="3">Uncharacterized protein</fullName>
    </submittedName>
</protein>
<dbReference type="EMBL" id="AMGV01000029">
    <property type="protein sequence ID" value="KEF51081.1"/>
    <property type="molecule type" value="Genomic_DNA"/>
</dbReference>
<dbReference type="GO" id="GO:0004300">
    <property type="term" value="F:enoyl-CoA hydratase activity"/>
    <property type="evidence" value="ECO:0007669"/>
    <property type="project" value="TreeGrafter"/>
</dbReference>
<dbReference type="HOGENOM" id="CLU_040078_3_0_1"/>
<dbReference type="VEuPathDB" id="FungiDB:A1O9_12863"/>
<dbReference type="InterPro" id="IPR054357">
    <property type="entry name" value="MFE-2_N"/>
</dbReference>
<dbReference type="SUPFAM" id="SSF54637">
    <property type="entry name" value="Thioesterase/thiol ester dehydrase-isomerase"/>
    <property type="match status" value="2"/>
</dbReference>
<dbReference type="InterPro" id="IPR002539">
    <property type="entry name" value="MaoC-like_dom"/>
</dbReference>
<dbReference type="RefSeq" id="XP_013253671.1">
    <property type="nucleotide sequence ID" value="XM_013398217.1"/>
</dbReference>
<feature type="domain" description="Peroxisomal multifunctional enzyme type 2-like N-terminal" evidence="2">
    <location>
        <begin position="18"/>
        <end position="155"/>
    </location>
</feature>
<dbReference type="GO" id="GO:0006635">
    <property type="term" value="P:fatty acid beta-oxidation"/>
    <property type="evidence" value="ECO:0007669"/>
    <property type="project" value="TreeGrafter"/>
</dbReference>
<gene>
    <name evidence="3" type="ORF">A1O9_12863</name>
</gene>
<dbReference type="Proteomes" id="UP000027920">
    <property type="component" value="Unassembled WGS sequence"/>
</dbReference>
<evidence type="ECO:0000259" key="1">
    <source>
        <dbReference type="Pfam" id="PF01575"/>
    </source>
</evidence>
<dbReference type="InterPro" id="IPR029069">
    <property type="entry name" value="HotDog_dom_sf"/>
</dbReference>
<dbReference type="PANTHER" id="PTHR13078">
    <property type="entry name" value="PEROXISOMAL MULTIFUNCTIONAL ENZYME TYPE 2-RELATED"/>
    <property type="match status" value="1"/>
</dbReference>
<keyword evidence="4" id="KW-1185">Reference proteome</keyword>
<dbReference type="AlphaFoldDB" id="A0A072NTU2"/>
<evidence type="ECO:0000259" key="2">
    <source>
        <dbReference type="Pfam" id="PF22622"/>
    </source>
</evidence>